<sequence length="246" mass="25628">MKYLHQSTLIASLLAVSGIANADYTNDPDPYAAGYGFDTPSEAAWGGWDRGDTGTLYAEWDTFVDSSYPGTRTAAPDVGSAGTTDANIGWNAGTFAAGSGNLYSFSVIEEFAATIAGSVASGPLRAVLQFETWGIPADYSSILLNGVAPTFTAQTFYDTSYPSSFGAVPFEQYLAYWDLSDAASVYQFTFSSDDPSLSLAQVALDIGPNAAGADPVTSVPLPAAVWLFGAGLMGLLGLNRKKGLAA</sequence>
<keyword evidence="1" id="KW-0812">Transmembrane</keyword>
<dbReference type="InterPro" id="IPR013424">
    <property type="entry name" value="Ice-binding_C"/>
</dbReference>
<keyword evidence="1" id="KW-0472">Membrane</keyword>
<feature type="transmembrane region" description="Helical" evidence="1">
    <location>
        <begin position="219"/>
        <end position="238"/>
    </location>
</feature>
<feature type="domain" description="Ice-binding protein C-terminal" evidence="3">
    <location>
        <begin position="218"/>
        <end position="241"/>
    </location>
</feature>
<reference evidence="4 5" key="1">
    <citation type="submission" date="2020-09" db="EMBL/GenBank/DDBJ databases">
        <title>Methylomonas albis sp. nov. and Methylomonas fluvii sp. nov.: Two cold-adapted methanotrophs from the River Elbe and an amended description of Methylovulum psychrotolerans strain Eb1.</title>
        <authorList>
            <person name="Bussmann I.K."/>
            <person name="Klings K.-W."/>
            <person name="Warnstedt J."/>
            <person name="Hoppert M."/>
            <person name="Saborowski A."/>
            <person name="Horn F."/>
            <person name="Liebner S."/>
        </authorList>
    </citation>
    <scope>NUCLEOTIDE SEQUENCE [LARGE SCALE GENOMIC DNA]</scope>
    <source>
        <strain evidence="4 5">EbB</strain>
    </source>
</reference>
<evidence type="ECO:0000313" key="4">
    <source>
        <dbReference type="EMBL" id="MBD9363418.1"/>
    </source>
</evidence>
<comment type="caution">
    <text evidence="4">The sequence shown here is derived from an EMBL/GenBank/DDBJ whole genome shotgun (WGS) entry which is preliminary data.</text>
</comment>
<keyword evidence="5" id="KW-1185">Reference proteome</keyword>
<protein>
    <submittedName>
        <fullName evidence="4">VPLPA-CTERM sorting domain-containing protein</fullName>
    </submittedName>
</protein>
<evidence type="ECO:0000313" key="5">
    <source>
        <dbReference type="Proteomes" id="UP000641152"/>
    </source>
</evidence>
<gene>
    <name evidence="4" type="ORF">EBB_23635</name>
</gene>
<dbReference type="Pfam" id="PF07589">
    <property type="entry name" value="PEP-CTERM"/>
    <property type="match status" value="1"/>
</dbReference>
<keyword evidence="1" id="KW-1133">Transmembrane helix</keyword>
<dbReference type="RefSeq" id="WP_192396094.1">
    <property type="nucleotide sequence ID" value="NZ_CAJHIU010000003.1"/>
</dbReference>
<evidence type="ECO:0000256" key="1">
    <source>
        <dbReference type="SAM" id="Phobius"/>
    </source>
</evidence>
<dbReference type="EMBL" id="JACXST010000003">
    <property type="protein sequence ID" value="MBD9363418.1"/>
    <property type="molecule type" value="Genomic_DNA"/>
</dbReference>
<name>A0ABR9DJY2_9GAMM</name>
<evidence type="ECO:0000256" key="2">
    <source>
        <dbReference type="SAM" id="SignalP"/>
    </source>
</evidence>
<feature type="signal peptide" evidence="2">
    <location>
        <begin position="1"/>
        <end position="22"/>
    </location>
</feature>
<organism evidence="4 5">
    <name type="scientific">Methylomonas fluvii</name>
    <dbReference type="NCBI Taxonomy" id="1854564"/>
    <lineage>
        <taxon>Bacteria</taxon>
        <taxon>Pseudomonadati</taxon>
        <taxon>Pseudomonadota</taxon>
        <taxon>Gammaproteobacteria</taxon>
        <taxon>Methylococcales</taxon>
        <taxon>Methylococcaceae</taxon>
        <taxon>Methylomonas</taxon>
    </lineage>
</organism>
<proteinExistence type="predicted"/>
<evidence type="ECO:0000259" key="3">
    <source>
        <dbReference type="Pfam" id="PF07589"/>
    </source>
</evidence>
<feature type="chain" id="PRO_5046501340" evidence="2">
    <location>
        <begin position="23"/>
        <end position="246"/>
    </location>
</feature>
<accession>A0ABR9DJY2</accession>
<keyword evidence="2" id="KW-0732">Signal</keyword>
<dbReference type="Proteomes" id="UP000641152">
    <property type="component" value="Unassembled WGS sequence"/>
</dbReference>